<dbReference type="HOGENOM" id="CLU_345511_0_0_1"/>
<dbReference type="AlphaFoldDB" id="A0A084R040"/>
<dbReference type="PANTHER" id="PTHR33112">
    <property type="entry name" value="DOMAIN PROTEIN, PUTATIVE-RELATED"/>
    <property type="match status" value="1"/>
</dbReference>
<evidence type="ECO:0000259" key="2">
    <source>
        <dbReference type="Pfam" id="PF06985"/>
    </source>
</evidence>
<evidence type="ECO:0000313" key="4">
    <source>
        <dbReference type="Proteomes" id="UP000028524"/>
    </source>
</evidence>
<dbReference type="PANTHER" id="PTHR33112:SF1">
    <property type="entry name" value="HETEROKARYON INCOMPATIBILITY DOMAIN-CONTAINING PROTEIN"/>
    <property type="match status" value="1"/>
</dbReference>
<protein>
    <recommendedName>
        <fullName evidence="2">Heterokaryon incompatibility domain-containing protein</fullName>
    </recommendedName>
</protein>
<proteinExistence type="predicted"/>
<dbReference type="EMBL" id="KL659413">
    <property type="protein sequence ID" value="KFA69575.1"/>
    <property type="molecule type" value="Genomic_DNA"/>
</dbReference>
<name>A0A084R040_STAC4</name>
<accession>A0A084R040</accession>
<dbReference type="InterPro" id="IPR010730">
    <property type="entry name" value="HET"/>
</dbReference>
<feature type="compositionally biased region" description="Basic and acidic residues" evidence="1">
    <location>
        <begin position="667"/>
        <end position="683"/>
    </location>
</feature>
<dbReference type="STRING" id="1283841.A0A084R040"/>
<dbReference type="OMA" id="DCNTREL"/>
<evidence type="ECO:0000313" key="3">
    <source>
        <dbReference type="EMBL" id="KFA69575.1"/>
    </source>
</evidence>
<organism evidence="3 4">
    <name type="scientific">Stachybotrys chlorohalonatus (strain IBT 40285)</name>
    <dbReference type="NCBI Taxonomy" id="1283841"/>
    <lineage>
        <taxon>Eukaryota</taxon>
        <taxon>Fungi</taxon>
        <taxon>Dikarya</taxon>
        <taxon>Ascomycota</taxon>
        <taxon>Pezizomycotina</taxon>
        <taxon>Sordariomycetes</taxon>
        <taxon>Hypocreomycetidae</taxon>
        <taxon>Hypocreales</taxon>
        <taxon>Stachybotryaceae</taxon>
        <taxon>Stachybotrys</taxon>
    </lineage>
</organism>
<sequence length="818" mass="92172">MADYQDTYLITSSVEHDVTFSKSKPQLDLQLLDTDYLEHGAFIALKVGRVDSSRSDSVAYYGSVYPAASGVSGYKSPARLLSSSFLDWRLLQSWFSNCQSHHVNCSSPSPQPQVHGFRLIDCNTRELVAPVPGTGYVALSYVWGAPEKNTQMRGPELGDKLSKAPLVIEDSITAVKRLGYRYLWVDRFCIQQSDSQSLQDHLAKMHLIYRSALFTIVAAEGSDSLFGLPGVSSRTREPQTQATIDGYLLVSAVESFPGSSSCKWESRAWTYQEGLFSNRQIIFGSNQVSFHCLQSEHCEIYTSPALLPASMSMRTGSQMSSIWEHIELYSRRNLTYDFDALNGIKATLNSFAESTKEPVGNLWGIPFAETIEPLDHDQPSYRAATSSTTGLLSKAIFASHTAVFGYSLAWKLSGDTPLERQSLRRRMNFPTWSWASCTGHVEYPRLQWLIPDQPVMEDPELEVSVATIDGRHVPISEYLVKCYTAEPSHYLHVKAWSVRDALTFDLAKGTALLDLGDADHELSGLLQLDSIPNDDHDNIFKMLSEFQNSQKRWEAFITWLSPSGNDAAIMPFILILIAVEDSQYPSREVYERVGNISSLGLIRIPKQRRRVAPRLKIHQRSRNTMKWAADLMEEQEEEHRKFVRQQKEWAKEVEAKMERRKARRKAREAPDSDRDFHSSDYSDAEECKSKRRVYKLLEKVRKRIDAAKTERTIILDRDQVEADGGTTSASSAPDVVTAGTSATGPVDFAEPETIGTEARKADEIELDGAPLGYESDTGSDDSDSYYTGDYTIDAEIRRGVARRCYPRIPVVRREFIIR</sequence>
<keyword evidence="4" id="KW-1185">Reference proteome</keyword>
<dbReference type="OrthoDB" id="5428863at2759"/>
<dbReference type="InParanoid" id="A0A084R040"/>
<feature type="region of interest" description="Disordered" evidence="1">
    <location>
        <begin position="722"/>
        <end position="748"/>
    </location>
</feature>
<gene>
    <name evidence="3" type="ORF">S40285_09109</name>
</gene>
<dbReference type="Proteomes" id="UP000028524">
    <property type="component" value="Unassembled WGS sequence"/>
</dbReference>
<evidence type="ECO:0000256" key="1">
    <source>
        <dbReference type="SAM" id="MobiDB-lite"/>
    </source>
</evidence>
<dbReference type="Pfam" id="PF06985">
    <property type="entry name" value="HET"/>
    <property type="match status" value="1"/>
</dbReference>
<feature type="domain" description="Heterokaryon incompatibility" evidence="2">
    <location>
        <begin position="136"/>
        <end position="273"/>
    </location>
</feature>
<reference evidence="3 4" key="1">
    <citation type="journal article" date="2014" name="BMC Genomics">
        <title>Comparative genome sequencing reveals chemotype-specific gene clusters in the toxigenic black mold Stachybotrys.</title>
        <authorList>
            <person name="Semeiks J."/>
            <person name="Borek D."/>
            <person name="Otwinowski Z."/>
            <person name="Grishin N.V."/>
        </authorList>
    </citation>
    <scope>NUCLEOTIDE SEQUENCE [LARGE SCALE GENOMIC DNA]</scope>
    <source>
        <strain evidence="3 4">IBT 40285</strain>
    </source>
</reference>
<feature type="region of interest" description="Disordered" evidence="1">
    <location>
        <begin position="654"/>
        <end position="683"/>
    </location>
</feature>